<evidence type="ECO:0000313" key="1">
    <source>
        <dbReference type="EMBL" id="CBI27610.3"/>
    </source>
</evidence>
<dbReference type="InParanoid" id="D7TAT7"/>
<evidence type="ECO:0000313" key="2">
    <source>
        <dbReference type="Proteomes" id="UP000009183"/>
    </source>
</evidence>
<dbReference type="EMBL" id="FN595754">
    <property type="protein sequence ID" value="CBI27610.3"/>
    <property type="molecule type" value="Genomic_DNA"/>
</dbReference>
<keyword evidence="2" id="KW-1185">Reference proteome</keyword>
<sequence length="130" mass="14807">MAWIYVVSRLRLDYENGAYLIKGWIGELVRISPSWFKLIIHNGFFHFNGFCVQSANDTLKIIACKKQHKKLAALEMELAAAQQEDFASKNLLENKGTPPKKRLLAVVGIITKFSHKNNRDAICKGMDANW</sequence>
<dbReference type="UniPathway" id="UPA00378"/>
<accession>D7TAT7</accession>
<dbReference type="PaxDb" id="29760-VIT_01s0010g03140.t01"/>
<dbReference type="OrthoDB" id="1706718at2759"/>
<dbReference type="eggNOG" id="KOG2288">
    <property type="taxonomic scope" value="Eukaryota"/>
</dbReference>
<dbReference type="HOGENOM" id="CLU_1941910_0_0_1"/>
<gene>
    <name evidence="1" type="ordered locus">VIT_01s0010g03140</name>
</gene>
<organism evidence="1 2">
    <name type="scientific">Vitis vinifera</name>
    <name type="common">Grape</name>
    <dbReference type="NCBI Taxonomy" id="29760"/>
    <lineage>
        <taxon>Eukaryota</taxon>
        <taxon>Viridiplantae</taxon>
        <taxon>Streptophyta</taxon>
        <taxon>Embryophyta</taxon>
        <taxon>Tracheophyta</taxon>
        <taxon>Spermatophyta</taxon>
        <taxon>Magnoliopsida</taxon>
        <taxon>eudicotyledons</taxon>
        <taxon>Gunneridae</taxon>
        <taxon>Pentapetalae</taxon>
        <taxon>rosids</taxon>
        <taxon>Vitales</taxon>
        <taxon>Vitaceae</taxon>
        <taxon>Viteae</taxon>
        <taxon>Vitis</taxon>
    </lineage>
</organism>
<proteinExistence type="predicted"/>
<name>D7TAT7_VITVI</name>
<protein>
    <submittedName>
        <fullName evidence="1">Uncharacterized protein</fullName>
    </submittedName>
</protein>
<reference evidence="2" key="1">
    <citation type="journal article" date="2007" name="Nature">
        <title>The grapevine genome sequence suggests ancestral hexaploidization in major angiosperm phyla.</title>
        <authorList>
            <consortium name="The French-Italian Public Consortium for Grapevine Genome Characterization."/>
            <person name="Jaillon O."/>
            <person name="Aury J.-M."/>
            <person name="Noel B."/>
            <person name="Policriti A."/>
            <person name="Clepet C."/>
            <person name="Casagrande A."/>
            <person name="Choisne N."/>
            <person name="Aubourg S."/>
            <person name="Vitulo N."/>
            <person name="Jubin C."/>
            <person name="Vezzi A."/>
            <person name="Legeai F."/>
            <person name="Hugueney P."/>
            <person name="Dasilva C."/>
            <person name="Horner D."/>
            <person name="Mica E."/>
            <person name="Jublot D."/>
            <person name="Poulain J."/>
            <person name="Bruyere C."/>
            <person name="Billault A."/>
            <person name="Segurens B."/>
            <person name="Gouyvenoux M."/>
            <person name="Ugarte E."/>
            <person name="Cattonaro F."/>
            <person name="Anthouard V."/>
            <person name="Vico V."/>
            <person name="Del Fabbro C."/>
            <person name="Alaux M."/>
            <person name="Di Gaspero G."/>
            <person name="Dumas V."/>
            <person name="Felice N."/>
            <person name="Paillard S."/>
            <person name="Juman I."/>
            <person name="Moroldo M."/>
            <person name="Scalabrin S."/>
            <person name="Canaguier A."/>
            <person name="Le Clainche I."/>
            <person name="Malacrida G."/>
            <person name="Durand E."/>
            <person name="Pesole G."/>
            <person name="Laucou V."/>
            <person name="Chatelet P."/>
            <person name="Merdinoglu D."/>
            <person name="Delledonne M."/>
            <person name="Pezzotti M."/>
            <person name="Lecharny A."/>
            <person name="Scarpelli C."/>
            <person name="Artiguenave F."/>
            <person name="Pe M.E."/>
            <person name="Valle G."/>
            <person name="Morgante M."/>
            <person name="Caboche M."/>
            <person name="Adam-Blondon A.-F."/>
            <person name="Weissenbach J."/>
            <person name="Quetier F."/>
            <person name="Wincker P."/>
        </authorList>
    </citation>
    <scope>NUCLEOTIDE SEQUENCE [LARGE SCALE GENOMIC DNA]</scope>
    <source>
        <strain evidence="2">cv. Pinot noir / PN40024</strain>
    </source>
</reference>
<dbReference type="AlphaFoldDB" id="D7TAT7"/>
<dbReference type="Proteomes" id="UP000009183">
    <property type="component" value="Chromosome 1"/>
</dbReference>